<dbReference type="GeneID" id="63926145"/>
<dbReference type="RefSeq" id="YP_010051654.1">
    <property type="nucleotide sequence ID" value="NC_054445.1"/>
</dbReference>
<sequence>MTAPARPLYVRQNEAGPNASNTGDYWYTISTGNGEPILTSKMYRTRARAIRAARKFIERIAGPVVFSYWAGITPTHQAERMALGREPSGRLRLVTEKIGFPTDGDLIADV</sequence>
<dbReference type="Proteomes" id="UP000326063">
    <property type="component" value="Segment"/>
</dbReference>
<keyword evidence="2" id="KW-1185">Reference proteome</keyword>
<evidence type="ECO:0008006" key="3">
    <source>
        <dbReference type="Google" id="ProtNLM"/>
    </source>
</evidence>
<name>A0A5J6T9K7_9CAUD</name>
<protein>
    <recommendedName>
        <fullName evidence="3">DUF1508 domain-containing protein</fullName>
    </recommendedName>
</protein>
<proteinExistence type="predicted"/>
<evidence type="ECO:0000313" key="1">
    <source>
        <dbReference type="EMBL" id="QFG06050.1"/>
    </source>
</evidence>
<dbReference type="KEGG" id="vg:63926145"/>
<organism evidence="1 2">
    <name type="scientific">Mycobacterium phage Mercurio</name>
    <dbReference type="NCBI Taxonomy" id="2575612"/>
    <lineage>
        <taxon>Viruses</taxon>
        <taxon>Duplodnaviria</taxon>
        <taxon>Heunggongvirae</taxon>
        <taxon>Uroviricota</taxon>
        <taxon>Caudoviricetes</taxon>
        <taxon>Gclasvirinae</taxon>
        <taxon>Jolieduovirus</taxon>
        <taxon>Jolieduovirus mercurio</taxon>
    </lineage>
</organism>
<dbReference type="EMBL" id="MN234219">
    <property type="protein sequence ID" value="QFG06050.1"/>
    <property type="molecule type" value="Genomic_DNA"/>
</dbReference>
<reference evidence="1 2" key="1">
    <citation type="submission" date="2019-07" db="EMBL/GenBank/DDBJ databases">
        <authorList>
            <person name="Divens A.M."/>
            <person name="Garlena R.A."/>
            <person name="Russell D.A."/>
            <person name="Pope W.H."/>
            <person name="Jacobs-Sera D."/>
            <person name="Hatfull G.F."/>
        </authorList>
    </citation>
    <scope>NUCLEOTIDE SEQUENCE [LARGE SCALE GENOMIC DNA]</scope>
</reference>
<gene>
    <name evidence="1" type="primary">48</name>
    <name evidence="1" type="ORF">PBI_MERCURIO_48</name>
</gene>
<dbReference type="InterPro" id="IPR036913">
    <property type="entry name" value="YegP-like_sf"/>
</dbReference>
<evidence type="ECO:0000313" key="2">
    <source>
        <dbReference type="Proteomes" id="UP000326063"/>
    </source>
</evidence>
<accession>A0A5J6T9K7</accession>
<dbReference type="SUPFAM" id="SSF160113">
    <property type="entry name" value="YegP-like"/>
    <property type="match status" value="1"/>
</dbReference>